<dbReference type="InterPro" id="IPR059133">
    <property type="entry name" value="TsoY-like"/>
</dbReference>
<feature type="transmembrane region" description="Helical" evidence="1">
    <location>
        <begin position="103"/>
        <end position="127"/>
    </location>
</feature>
<feature type="transmembrane region" description="Helical" evidence="1">
    <location>
        <begin position="281"/>
        <end position="305"/>
    </location>
</feature>
<feature type="transmembrane region" description="Helical" evidence="1">
    <location>
        <begin position="210"/>
        <end position="236"/>
    </location>
</feature>
<feature type="transmembrane region" description="Helical" evidence="1">
    <location>
        <begin position="133"/>
        <end position="157"/>
    </location>
</feature>
<feature type="transmembrane region" description="Helical" evidence="1">
    <location>
        <begin position="248"/>
        <end position="269"/>
    </location>
</feature>
<keyword evidence="1" id="KW-1133">Transmembrane helix</keyword>
<feature type="transmembrane region" description="Helical" evidence="1">
    <location>
        <begin position="356"/>
        <end position="374"/>
    </location>
</feature>
<keyword evidence="1" id="KW-0812">Transmembrane</keyword>
<proteinExistence type="predicted"/>
<feature type="transmembrane region" description="Helical" evidence="1">
    <location>
        <begin position="177"/>
        <end position="198"/>
    </location>
</feature>
<reference evidence="2" key="1">
    <citation type="journal article" date="2016" name="PLoS ONE">
        <title>A Novel Manno-Oligosaccharide Binding Protein Identified in Alkaliphilic Bacillus sp. N16-5 Is Involved in Mannan Utilization.</title>
        <authorList>
            <person name="Song Y."/>
            <person name="Li J."/>
            <person name="Meng S."/>
            <person name="Yin L."/>
            <person name="Xue Y."/>
            <person name="Ma Y."/>
        </authorList>
    </citation>
    <scope>NUCLEOTIDE SEQUENCE</scope>
    <source>
        <strain evidence="2">N16-5</strain>
    </source>
</reference>
<evidence type="ECO:0000256" key="1">
    <source>
        <dbReference type="SAM" id="Phobius"/>
    </source>
</evidence>
<organism evidence="2">
    <name type="scientific">Bacillus sp. N16-5</name>
    <dbReference type="NCBI Taxonomy" id="122631"/>
    <lineage>
        <taxon>Bacteria</taxon>
        <taxon>Bacillati</taxon>
        <taxon>Bacillota</taxon>
        <taxon>Bacilli</taxon>
        <taxon>Bacillales</taxon>
        <taxon>Bacillaceae</taxon>
        <taxon>Bacillus</taxon>
    </lineage>
</organism>
<protein>
    <submittedName>
        <fullName evidence="2">Uncharacterized protein</fullName>
    </submittedName>
</protein>
<evidence type="ECO:0000313" key="2">
    <source>
        <dbReference type="EMBL" id="AML27058.1"/>
    </source>
</evidence>
<feature type="transmembrane region" description="Helical" evidence="1">
    <location>
        <begin position="51"/>
        <end position="71"/>
    </location>
</feature>
<feature type="transmembrane region" description="Helical" evidence="1">
    <location>
        <begin position="325"/>
        <end position="344"/>
    </location>
</feature>
<accession>A0A140EH87</accession>
<name>A0A140EH87_9BACI</name>
<keyword evidence="1" id="KW-0472">Membrane</keyword>
<dbReference type="AlphaFoldDB" id="A0A140EH87"/>
<feature type="transmembrane region" description="Helical" evidence="1">
    <location>
        <begin position="7"/>
        <end position="31"/>
    </location>
</feature>
<dbReference type="NCBIfam" id="NF047644">
    <property type="entry name" value="TsoY_fam"/>
    <property type="match status" value="1"/>
</dbReference>
<dbReference type="EMBL" id="KU644713">
    <property type="protein sequence ID" value="AML27058.1"/>
    <property type="molecule type" value="Genomic_DNA"/>
</dbReference>
<sequence>MKSNYNPLYFLAALGNGGLSVSFFMYLMFMVPHPDTPMATFNHIYPYITEGFSIVSVSIVLALVAMIYFAVKHFGKVIWNVKQFNQFKQTEAYNTLRSGNGEVSLMAIPLTFSMMINVVFVLGAVFVPGLWDYVQLLLPFSLLGFMIVGYFALKIFVRMMTRFMTTSSFKEEANNHFSQLLSVFAFTMIAVGFAAPGAMSHNMVVSAAGILFSILFTVLSFILIVVFIGLGLQSVFKNGLSLEASPSVWMLIPILTLIGITGVRITSGLSHNFLETNPHPLIFFVGLGMIMTSQFVVGVLGYSTLKKIGYFNNFVGGEKKSAGSFGLICPGVAFFVLGMFFAHLGLVQNGIVDKFSVSYFIILAPFVLVQFKTIQALSKLNKKHFSSFEVTKTNVQEQTLS</sequence>